<dbReference type="InterPro" id="IPR051625">
    <property type="entry name" value="Signaling_Regulatory_Domain"/>
</dbReference>
<dbReference type="STRING" id="4577.A0A1D6NCN2"/>
<dbReference type="InterPro" id="IPR036770">
    <property type="entry name" value="Ankyrin_rpt-contain_sf"/>
</dbReference>
<dbReference type="Gene3D" id="1.25.40.20">
    <property type="entry name" value="Ankyrin repeat-containing domain"/>
    <property type="match status" value="1"/>
</dbReference>
<dbReference type="InterPro" id="IPR000408">
    <property type="entry name" value="Reg_chr_condens"/>
</dbReference>
<dbReference type="SUPFAM" id="SSF50985">
    <property type="entry name" value="RCC1/BLIP-II"/>
    <property type="match status" value="1"/>
</dbReference>
<dbReference type="PROSITE" id="PS50297">
    <property type="entry name" value="ANK_REP_REGION"/>
    <property type="match status" value="2"/>
</dbReference>
<dbReference type="SUPFAM" id="SSF48403">
    <property type="entry name" value="Ankyrin repeat"/>
    <property type="match status" value="1"/>
</dbReference>
<reference evidence="2" key="1">
    <citation type="submission" date="2015-12" db="EMBL/GenBank/DDBJ databases">
        <title>Update maize B73 reference genome by single molecule sequencing technologies.</title>
        <authorList>
            <consortium name="Maize Genome Sequencing Project"/>
            <person name="Ware D."/>
        </authorList>
    </citation>
    <scope>NUCLEOTIDE SEQUENCE [LARGE SCALE GENOMIC DNA]</scope>
    <source>
        <tissue evidence="2">Seedling</tissue>
    </source>
</reference>
<dbReference type="EMBL" id="CM007649">
    <property type="protein sequence ID" value="ONM38262.1"/>
    <property type="molecule type" value="Genomic_DNA"/>
</dbReference>
<dbReference type="Pfam" id="PF00415">
    <property type="entry name" value="RCC1"/>
    <property type="match status" value="3"/>
</dbReference>
<dbReference type="PROSITE" id="PS50088">
    <property type="entry name" value="ANK_REPEAT"/>
    <property type="match status" value="2"/>
</dbReference>
<dbReference type="eggNOG" id="KOG1426">
    <property type="taxonomic scope" value="Eukaryota"/>
</dbReference>
<evidence type="ECO:0000256" key="1">
    <source>
        <dbReference type="ARBA" id="ARBA00022737"/>
    </source>
</evidence>
<dbReference type="InterPro" id="IPR009091">
    <property type="entry name" value="RCC1/BLIP-II"/>
</dbReference>
<proteinExistence type="predicted"/>
<protein>
    <submittedName>
        <fullName evidence="2">Ankyrin repeat family protein / regulator of chromosome condensation (RCC1) family protein</fullName>
    </submittedName>
</protein>
<dbReference type="SMART" id="SM00248">
    <property type="entry name" value="ANK"/>
    <property type="match status" value="2"/>
</dbReference>
<dbReference type="eggNOG" id="KOG1732">
    <property type="taxonomic scope" value="Eukaryota"/>
</dbReference>
<sequence length="361" mass="38831">MGVKKLIKEKNDGAGISEYTDINKELQEEELTAYGISCNPISTELQYCNLQIWRMSDFKYTLVSLTLFSGGNIDGRNAFGLSALHLATWRNHLPIVRRLLDAGADPDARGGESGWSSLHRALHFGHLCIAGVLLQFGASLALEDTRGRTPVDLISCPVSQANGDFPDAVAASKFHSVAVSSNGELYTWGFGRGGRLGHPDIHSGQTTVVITPRQVTVGLGRKRVSVVAAAKHHTVIATELGELFTWGSNREGQLGYPSVDTQPTPRRVGSLKQRIISVAAANKHSAAVADTGEVLTWGCNKEGQLGYSTSNSASNCIPRMVEYLKGKVLRGVSAAKYHTIVLGADGEVFTWGHRLVTHGVS</sequence>
<dbReference type="ExpressionAtlas" id="A0A1D6NCN2">
    <property type="expression patterns" value="baseline and differential"/>
</dbReference>
<organism evidence="2">
    <name type="scientific">Zea mays</name>
    <name type="common">Maize</name>
    <dbReference type="NCBI Taxonomy" id="4577"/>
    <lineage>
        <taxon>Eukaryota</taxon>
        <taxon>Viridiplantae</taxon>
        <taxon>Streptophyta</taxon>
        <taxon>Embryophyta</taxon>
        <taxon>Tracheophyta</taxon>
        <taxon>Spermatophyta</taxon>
        <taxon>Magnoliopsida</taxon>
        <taxon>Liliopsida</taxon>
        <taxon>Poales</taxon>
        <taxon>Poaceae</taxon>
        <taxon>PACMAD clade</taxon>
        <taxon>Panicoideae</taxon>
        <taxon>Andropogonodae</taxon>
        <taxon>Andropogoneae</taxon>
        <taxon>Tripsacinae</taxon>
        <taxon>Zea</taxon>
    </lineage>
</organism>
<dbReference type="PRINTS" id="PR00633">
    <property type="entry name" value="RCCNDNSATION"/>
</dbReference>
<accession>A0A1D6NCN2</accession>
<dbReference type="Pfam" id="PF12796">
    <property type="entry name" value="Ank_2"/>
    <property type="match status" value="1"/>
</dbReference>
<dbReference type="eggNOG" id="KOG0583">
    <property type="taxonomic scope" value="Eukaryota"/>
</dbReference>
<name>A0A1D6NCN2_MAIZE</name>
<gene>
    <name evidence="2" type="ORF">ZEAMMB73_Zm00001d043498</name>
</gene>
<keyword evidence="1" id="KW-0677">Repeat</keyword>
<dbReference type="InParanoid" id="A0A1D6NCN2"/>
<dbReference type="InterPro" id="IPR002110">
    <property type="entry name" value="Ankyrin_rpt"/>
</dbReference>
<dbReference type="SMR" id="A0A1D6NCN2"/>
<dbReference type="PANTHER" id="PTHR22872">
    <property type="entry name" value="BTK-BINDING PROTEIN-RELATED"/>
    <property type="match status" value="1"/>
</dbReference>
<dbReference type="PANTHER" id="PTHR22872:SF2">
    <property type="entry name" value="INHIBITOR OF BRUTON TYROSINE KINASE"/>
    <property type="match status" value="1"/>
</dbReference>
<evidence type="ECO:0000313" key="2">
    <source>
        <dbReference type="EMBL" id="ONM38262.1"/>
    </source>
</evidence>
<dbReference type="PROSITE" id="PS50012">
    <property type="entry name" value="RCC1_3"/>
    <property type="match status" value="3"/>
</dbReference>
<dbReference type="Gene3D" id="2.130.10.30">
    <property type="entry name" value="Regulator of chromosome condensation 1/beta-lactamase-inhibitor protein II"/>
    <property type="match status" value="1"/>
</dbReference>